<evidence type="ECO:0000256" key="2">
    <source>
        <dbReference type="SAM" id="Phobius"/>
    </source>
</evidence>
<keyword evidence="2" id="KW-1133">Transmembrane helix</keyword>
<name>A0ABX6T469_9SPHN</name>
<dbReference type="RefSeq" id="WP_187714938.1">
    <property type="nucleotide sequence ID" value="NZ_CP060780.1"/>
</dbReference>
<proteinExistence type="predicted"/>
<accession>A0ABX6T469</accession>
<dbReference type="EMBL" id="CP060780">
    <property type="protein sequence ID" value="QNP43508.1"/>
    <property type="molecule type" value="Genomic_DNA"/>
</dbReference>
<feature type="compositionally biased region" description="Pro residues" evidence="1">
    <location>
        <begin position="173"/>
        <end position="182"/>
    </location>
</feature>
<keyword evidence="2" id="KW-0472">Membrane</keyword>
<protein>
    <recommendedName>
        <fullName evidence="5">DUF5666 domain-containing protein</fullName>
    </recommendedName>
</protein>
<feature type="region of interest" description="Disordered" evidence="1">
    <location>
        <begin position="166"/>
        <end position="185"/>
    </location>
</feature>
<evidence type="ECO:0008006" key="5">
    <source>
        <dbReference type="Google" id="ProtNLM"/>
    </source>
</evidence>
<reference evidence="3 4" key="1">
    <citation type="submission" date="2020-08" db="EMBL/GenBank/DDBJ databases">
        <title>Genome sequence of Sphingomonas daechungensis KACC 18115T.</title>
        <authorList>
            <person name="Hyun D.-W."/>
            <person name="Bae J.-W."/>
        </authorList>
    </citation>
    <scope>NUCLEOTIDE SEQUENCE [LARGE SCALE GENOMIC DNA]</scope>
    <source>
        <strain evidence="3 4">KACC 18115</strain>
    </source>
</reference>
<evidence type="ECO:0000313" key="4">
    <source>
        <dbReference type="Proteomes" id="UP000516134"/>
    </source>
</evidence>
<organism evidence="3 4">
    <name type="scientific">Sphingomonas daechungensis</name>
    <dbReference type="NCBI Taxonomy" id="1176646"/>
    <lineage>
        <taxon>Bacteria</taxon>
        <taxon>Pseudomonadati</taxon>
        <taxon>Pseudomonadota</taxon>
        <taxon>Alphaproteobacteria</taxon>
        <taxon>Sphingomonadales</taxon>
        <taxon>Sphingomonadaceae</taxon>
        <taxon>Sphingomonas</taxon>
    </lineage>
</organism>
<keyword evidence="2" id="KW-0812">Transmembrane</keyword>
<gene>
    <name evidence="3" type="ORF">H9L15_01600</name>
</gene>
<sequence>MDPGLAAHKRGARGQRTVEELRSNRKTILIGGAAIVLAFAAVGRFGLSGPSIHIDTDAPRKAPAVVEAQQVYDAFHEDPAAAAKRFDGREMVVSGEFLRIVPDGYNSLDMRLKTSNPDVPVGVDLAGLAVEDAKKLQPGQRVTVSCQGMGGGGSDPWLRDCAIQSQANLPGGPAGPPEPPAPLRRNRRNCLRTFGRRPISRRAASVVRLLLDHGGHDLPGHHHGGSAADQDRSKQGADRVSLTLLAVSAHQRKDPAVRLHLFEGNVEFARLAADRAAGLHADHTGRHRSARDDDDAIFDDIIDDAKLKALAFLDVLAADFLERRHADLCSGGKRPANGRGDLSGRRSGWLVGRKRRPLYAVGSWRGCLRGSEHDKRDTRMQH</sequence>
<evidence type="ECO:0000256" key="1">
    <source>
        <dbReference type="SAM" id="MobiDB-lite"/>
    </source>
</evidence>
<feature type="transmembrane region" description="Helical" evidence="2">
    <location>
        <begin position="28"/>
        <end position="47"/>
    </location>
</feature>
<evidence type="ECO:0000313" key="3">
    <source>
        <dbReference type="EMBL" id="QNP43508.1"/>
    </source>
</evidence>
<keyword evidence="4" id="KW-1185">Reference proteome</keyword>
<feature type="region of interest" description="Disordered" evidence="1">
    <location>
        <begin position="215"/>
        <end position="235"/>
    </location>
</feature>
<dbReference type="Proteomes" id="UP000516134">
    <property type="component" value="Chromosome"/>
</dbReference>